<sequence length="53" mass="5721">MEVGVVVGVLKNSSEISTFTKHAEYMKQAMEARGSKPMTSGKVSAVPLRCFMA</sequence>
<dbReference type="EMBL" id="KZ451982">
    <property type="protein sequence ID" value="PKA54708.1"/>
    <property type="molecule type" value="Genomic_DNA"/>
</dbReference>
<keyword evidence="2" id="KW-1185">Reference proteome</keyword>
<evidence type="ECO:0000313" key="1">
    <source>
        <dbReference type="EMBL" id="PKA54708.1"/>
    </source>
</evidence>
<gene>
    <name evidence="1" type="ORF">AXF42_Ash000543</name>
</gene>
<reference evidence="1 2" key="1">
    <citation type="journal article" date="2017" name="Nature">
        <title>The Apostasia genome and the evolution of orchids.</title>
        <authorList>
            <person name="Zhang G.Q."/>
            <person name="Liu K.W."/>
            <person name="Li Z."/>
            <person name="Lohaus R."/>
            <person name="Hsiao Y.Y."/>
            <person name="Niu S.C."/>
            <person name="Wang J.Y."/>
            <person name="Lin Y.C."/>
            <person name="Xu Q."/>
            <person name="Chen L.J."/>
            <person name="Yoshida K."/>
            <person name="Fujiwara S."/>
            <person name="Wang Z.W."/>
            <person name="Zhang Y.Q."/>
            <person name="Mitsuda N."/>
            <person name="Wang M."/>
            <person name="Liu G.H."/>
            <person name="Pecoraro L."/>
            <person name="Huang H.X."/>
            <person name="Xiao X.J."/>
            <person name="Lin M."/>
            <person name="Wu X.Y."/>
            <person name="Wu W.L."/>
            <person name="Chen Y.Y."/>
            <person name="Chang S.B."/>
            <person name="Sakamoto S."/>
            <person name="Ohme-Takagi M."/>
            <person name="Yagi M."/>
            <person name="Zeng S.J."/>
            <person name="Shen C.Y."/>
            <person name="Yeh C.M."/>
            <person name="Luo Y.B."/>
            <person name="Tsai W.C."/>
            <person name="Van de Peer Y."/>
            <person name="Liu Z.J."/>
        </authorList>
    </citation>
    <scope>NUCLEOTIDE SEQUENCE [LARGE SCALE GENOMIC DNA]</scope>
    <source>
        <strain evidence="2">cv. Shenzhen</strain>
        <tissue evidence="1">Stem</tissue>
    </source>
</reference>
<protein>
    <submittedName>
        <fullName evidence="1">Uncharacterized protein</fullName>
    </submittedName>
</protein>
<dbReference type="AlphaFoldDB" id="A0A2I0AGP7"/>
<accession>A0A2I0AGP7</accession>
<proteinExistence type="predicted"/>
<evidence type="ECO:0000313" key="2">
    <source>
        <dbReference type="Proteomes" id="UP000236161"/>
    </source>
</evidence>
<organism evidence="1 2">
    <name type="scientific">Apostasia shenzhenica</name>
    <dbReference type="NCBI Taxonomy" id="1088818"/>
    <lineage>
        <taxon>Eukaryota</taxon>
        <taxon>Viridiplantae</taxon>
        <taxon>Streptophyta</taxon>
        <taxon>Embryophyta</taxon>
        <taxon>Tracheophyta</taxon>
        <taxon>Spermatophyta</taxon>
        <taxon>Magnoliopsida</taxon>
        <taxon>Liliopsida</taxon>
        <taxon>Asparagales</taxon>
        <taxon>Orchidaceae</taxon>
        <taxon>Apostasioideae</taxon>
        <taxon>Apostasia</taxon>
    </lineage>
</organism>
<dbReference type="Proteomes" id="UP000236161">
    <property type="component" value="Unassembled WGS sequence"/>
</dbReference>
<name>A0A2I0AGP7_9ASPA</name>